<dbReference type="EMBL" id="DPRK01000169">
    <property type="protein sequence ID" value="HCY81960.1"/>
    <property type="molecule type" value="Genomic_DNA"/>
</dbReference>
<evidence type="ECO:0000256" key="2">
    <source>
        <dbReference type="ARBA" id="ARBA00023136"/>
    </source>
</evidence>
<evidence type="ECO:0000259" key="3">
    <source>
        <dbReference type="Pfam" id="PF01103"/>
    </source>
</evidence>
<feature type="domain" description="Bacterial surface antigen (D15)" evidence="3">
    <location>
        <begin position="109"/>
        <end position="339"/>
    </location>
</feature>
<evidence type="ECO:0000256" key="1">
    <source>
        <dbReference type="ARBA" id="ARBA00004370"/>
    </source>
</evidence>
<name>A0A3D6BRS9_9FLAO</name>
<accession>A0A3D6BRS9</accession>
<dbReference type="AlphaFoldDB" id="A0A3D6BRS9"/>
<dbReference type="InterPro" id="IPR000184">
    <property type="entry name" value="Bac_surfAg_D15"/>
</dbReference>
<reference evidence="4 5" key="1">
    <citation type="journal article" date="2018" name="Nat. Biotechnol.">
        <title>A standardized bacterial taxonomy based on genome phylogeny substantially revises the tree of life.</title>
        <authorList>
            <person name="Parks D.H."/>
            <person name="Chuvochina M."/>
            <person name="Waite D.W."/>
            <person name="Rinke C."/>
            <person name="Skarshewski A."/>
            <person name="Chaumeil P.A."/>
            <person name="Hugenholtz P."/>
        </authorList>
    </citation>
    <scope>NUCLEOTIDE SEQUENCE [LARGE SCALE GENOMIC DNA]</scope>
    <source>
        <strain evidence="4">UBA10227</strain>
    </source>
</reference>
<dbReference type="Proteomes" id="UP000263268">
    <property type="component" value="Unassembled WGS sequence"/>
</dbReference>
<dbReference type="GO" id="GO:0019867">
    <property type="term" value="C:outer membrane"/>
    <property type="evidence" value="ECO:0007669"/>
    <property type="project" value="InterPro"/>
</dbReference>
<sequence>MKKLFFFILICIFFIPDGFGQQKDDVIKSDTINKNKKFQFVAIPIIFYTPETSLGFGAGAQVFLLKQKNIYNDRVSNIFVDFIMTSNKQFIIDVIPQIYFGKGDYFLDMNFKWKIFPNNFWGIGNDTPNSNEESYDMTSQILKVSFLKRLPPALNFGFEYIYENHDVTKVVDGGLLSQGDITGSDGAVISGFGVIFNLDSRDNVGSPLSGHLLKMNAQFSSELFGATENYNKFIADLRTYQKIGEHSIVALQLYYEGNYGNPPFQGLAWYGGGNRARGYYQGRYIDKSLYLFQAEYRYRFNPRWALAGFGLMGKVANNQKQLLSLNDLKPSAGGGIRFKLLKTQDTWVRLDAGIGVDGSNGVYFGINEAF</sequence>
<comment type="caution">
    <text evidence="4">The sequence shown here is derived from an EMBL/GenBank/DDBJ whole genome shotgun (WGS) entry which is preliminary data.</text>
</comment>
<gene>
    <name evidence="4" type="ORF">DHV22_10355</name>
</gene>
<proteinExistence type="predicted"/>
<dbReference type="Pfam" id="PF01103">
    <property type="entry name" value="Omp85"/>
    <property type="match status" value="1"/>
</dbReference>
<dbReference type="Gene3D" id="2.40.160.50">
    <property type="entry name" value="membrane protein fhac: a member of the omp85/tpsb transporter family"/>
    <property type="match status" value="1"/>
</dbReference>
<protein>
    <recommendedName>
        <fullName evidence="3">Bacterial surface antigen (D15) domain-containing protein</fullName>
    </recommendedName>
</protein>
<comment type="subcellular location">
    <subcellularLocation>
        <location evidence="1">Membrane</location>
    </subcellularLocation>
</comment>
<evidence type="ECO:0000313" key="4">
    <source>
        <dbReference type="EMBL" id="HCY81960.1"/>
    </source>
</evidence>
<evidence type="ECO:0000313" key="5">
    <source>
        <dbReference type="Proteomes" id="UP000263268"/>
    </source>
</evidence>
<keyword evidence="2" id="KW-0472">Membrane</keyword>
<organism evidence="4 5">
    <name type="scientific">Xanthomarina gelatinilytica</name>
    <dbReference type="NCBI Taxonomy" id="1137281"/>
    <lineage>
        <taxon>Bacteria</taxon>
        <taxon>Pseudomonadati</taxon>
        <taxon>Bacteroidota</taxon>
        <taxon>Flavobacteriia</taxon>
        <taxon>Flavobacteriales</taxon>
        <taxon>Flavobacteriaceae</taxon>
        <taxon>Xanthomarina</taxon>
    </lineage>
</organism>